<dbReference type="Gene3D" id="3.40.50.12780">
    <property type="entry name" value="N-terminal domain of ligase-like"/>
    <property type="match status" value="1"/>
</dbReference>
<dbReference type="EC" id="6.2.1.54" evidence="5"/>
<dbReference type="CDD" id="cd05945">
    <property type="entry name" value="DltA"/>
    <property type="match status" value="1"/>
</dbReference>
<feature type="domain" description="AMP-dependent synthetase/ligase" evidence="6">
    <location>
        <begin position="13"/>
        <end position="354"/>
    </location>
</feature>
<dbReference type="InterPro" id="IPR045851">
    <property type="entry name" value="AMP-bd_C_sf"/>
</dbReference>
<feature type="binding site" evidence="5">
    <location>
        <begin position="289"/>
        <end position="294"/>
    </location>
    <ligand>
        <name>ATP</name>
        <dbReference type="ChEBI" id="CHEBI:30616"/>
    </ligand>
</feature>
<dbReference type="HAMAP" id="MF_00593">
    <property type="entry name" value="DltA"/>
    <property type="match status" value="1"/>
</dbReference>
<evidence type="ECO:0000259" key="7">
    <source>
        <dbReference type="Pfam" id="PF13193"/>
    </source>
</evidence>
<feature type="binding site" evidence="5">
    <location>
        <position position="298"/>
    </location>
    <ligand>
        <name>D-alanine</name>
        <dbReference type="ChEBI" id="CHEBI:57416"/>
    </ligand>
</feature>
<dbReference type="PANTHER" id="PTHR45398:SF1">
    <property type="entry name" value="ENZYME, PUTATIVE (JCVI)-RELATED"/>
    <property type="match status" value="1"/>
</dbReference>
<feature type="binding site" evidence="5">
    <location>
        <begin position="150"/>
        <end position="151"/>
    </location>
    <ligand>
        <name>ATP</name>
        <dbReference type="ChEBI" id="CHEBI:30616"/>
    </ligand>
</feature>
<dbReference type="PANTHER" id="PTHR45398">
    <property type="match status" value="1"/>
</dbReference>
<organism evidence="8 9">
    <name type="scientific">Lacticaseibacillus yichunensis</name>
    <dbReference type="NCBI Taxonomy" id="2486015"/>
    <lineage>
        <taxon>Bacteria</taxon>
        <taxon>Bacillati</taxon>
        <taxon>Bacillota</taxon>
        <taxon>Bacilli</taxon>
        <taxon>Lactobacillales</taxon>
        <taxon>Lactobacillaceae</taxon>
        <taxon>Lacticaseibacillus</taxon>
    </lineage>
</organism>
<dbReference type="Gene3D" id="3.30.300.30">
    <property type="match status" value="1"/>
</dbReference>
<comment type="caution">
    <text evidence="8">The sequence shown here is derived from an EMBL/GenBank/DDBJ whole genome shotgun (WGS) entry which is preliminary data.</text>
</comment>
<evidence type="ECO:0000259" key="6">
    <source>
        <dbReference type="Pfam" id="PF00501"/>
    </source>
</evidence>
<reference evidence="9" key="1">
    <citation type="journal article" date="2019" name="Int. J. Syst. Evol. Microbiol.">
        <title>The Global Catalogue of Microorganisms (GCM) 10K type strain sequencing project: providing services to taxonomists for standard genome sequencing and annotation.</title>
        <authorList>
            <consortium name="The Broad Institute Genomics Platform"/>
            <consortium name="The Broad Institute Genome Sequencing Center for Infectious Disease"/>
            <person name="Wu L."/>
            <person name="Ma J."/>
        </authorList>
    </citation>
    <scope>NUCLEOTIDE SEQUENCE [LARGE SCALE GENOMIC DNA]</scope>
    <source>
        <strain evidence="9">CCM 8947</strain>
    </source>
</reference>
<proteinExistence type="inferred from homology"/>
<comment type="function">
    <text evidence="5">Catalyzes the first step in the D-alanylation of lipoteichoic acid (LTA), the activation of D-alanine and its transfer onto the D-alanyl carrier protein (Dcp) DltC. In an ATP-dependent two-step reaction, forms a high energy D-alanyl-AMP intermediate, followed by transfer of the D-alanyl residue as a thiol ester to the phosphopantheinyl prosthetic group of the Dcp. D-alanylation of LTA plays an important role in modulating the properties of the cell wall in Gram-positive bacteria, influencing the net charge of the cell wall.</text>
</comment>
<dbReference type="RefSeq" id="WP_125696325.1">
    <property type="nucleotide sequence ID" value="NZ_JBHTOG010000022.1"/>
</dbReference>
<evidence type="ECO:0000313" key="8">
    <source>
        <dbReference type="EMBL" id="MFD1432095.1"/>
    </source>
</evidence>
<dbReference type="PROSITE" id="PS00455">
    <property type="entry name" value="AMP_BINDING"/>
    <property type="match status" value="1"/>
</dbReference>
<evidence type="ECO:0000256" key="3">
    <source>
        <dbReference type="ARBA" id="ARBA00022741"/>
    </source>
</evidence>
<dbReference type="InterPro" id="IPR010071">
    <property type="entry name" value="AA_adenyl_dom"/>
</dbReference>
<feature type="binding site" evidence="5">
    <location>
        <position position="490"/>
    </location>
    <ligand>
        <name>ATP</name>
        <dbReference type="ChEBI" id="CHEBI:30616"/>
    </ligand>
</feature>
<dbReference type="NCBIfam" id="NF003417">
    <property type="entry name" value="PRK04813.1"/>
    <property type="match status" value="1"/>
</dbReference>
<dbReference type="Pfam" id="PF13193">
    <property type="entry name" value="AMP-binding_C"/>
    <property type="match status" value="1"/>
</dbReference>
<accession>A0ABW4CR57</accession>
<evidence type="ECO:0000256" key="5">
    <source>
        <dbReference type="HAMAP-Rule" id="MF_00593"/>
    </source>
</evidence>
<dbReference type="NCBIfam" id="TIGR01734">
    <property type="entry name" value="D-ala-DACP-lig"/>
    <property type="match status" value="1"/>
</dbReference>
<dbReference type="InterPro" id="IPR025110">
    <property type="entry name" value="AMP-bd_C"/>
</dbReference>
<comment type="subcellular location">
    <subcellularLocation>
        <location evidence="5">Cytoplasm</location>
    </subcellularLocation>
</comment>
<dbReference type="EMBL" id="JBHTOG010000022">
    <property type="protein sequence ID" value="MFD1432095.1"/>
    <property type="molecule type" value="Genomic_DNA"/>
</dbReference>
<protein>
    <recommendedName>
        <fullName evidence="5">D-alanine--D-alanyl carrier protein ligase</fullName>
        <shortName evidence="5">DCL</shortName>
        <ecNumber evidence="5">6.2.1.54</ecNumber>
    </recommendedName>
    <alternativeName>
        <fullName evidence="5">D-alanine--poly(phosphoribitol) ligase subunit 1</fullName>
    </alternativeName>
    <alternativeName>
        <fullName evidence="5">D-alanine-activating enzyme</fullName>
        <shortName evidence="5">DAE</shortName>
    </alternativeName>
</protein>
<dbReference type="InterPro" id="IPR042099">
    <property type="entry name" value="ANL_N_sf"/>
</dbReference>
<feature type="binding site" evidence="5">
    <location>
        <position position="194"/>
    </location>
    <ligand>
        <name>D-alanine</name>
        <dbReference type="ChEBI" id="CHEBI:57416"/>
    </ligand>
</feature>
<feature type="binding site" evidence="5">
    <location>
        <position position="490"/>
    </location>
    <ligand>
        <name>D-alanine</name>
        <dbReference type="ChEBI" id="CHEBI:57416"/>
    </ligand>
</feature>
<evidence type="ECO:0000256" key="2">
    <source>
        <dbReference type="ARBA" id="ARBA00022598"/>
    </source>
</evidence>
<dbReference type="InterPro" id="IPR010072">
    <property type="entry name" value="DltA"/>
</dbReference>
<dbReference type="InterPro" id="IPR000873">
    <property type="entry name" value="AMP-dep_synth/lig_dom"/>
</dbReference>
<dbReference type="InterPro" id="IPR044507">
    <property type="entry name" value="DltA-like"/>
</dbReference>
<dbReference type="NCBIfam" id="TIGR01733">
    <property type="entry name" value="AA-adenyl-dom"/>
    <property type="match status" value="1"/>
</dbReference>
<evidence type="ECO:0000256" key="1">
    <source>
        <dbReference type="ARBA" id="ARBA00022490"/>
    </source>
</evidence>
<keyword evidence="2 5" id="KW-0436">Ligase</keyword>
<feature type="binding site" evidence="5">
    <location>
        <position position="379"/>
    </location>
    <ligand>
        <name>ATP</name>
        <dbReference type="ChEBI" id="CHEBI:30616"/>
    </ligand>
</feature>
<comment type="pathway">
    <text evidence="5">Cell wall biogenesis; lipoteichoic acid biosynthesis.</text>
</comment>
<dbReference type="SUPFAM" id="SSF56801">
    <property type="entry name" value="Acetyl-CoA synthetase-like"/>
    <property type="match status" value="1"/>
</dbReference>
<dbReference type="Proteomes" id="UP001597192">
    <property type="component" value="Unassembled WGS sequence"/>
</dbReference>
<gene>
    <name evidence="5 8" type="primary">dltA</name>
    <name evidence="8" type="ORF">ACFQ47_05290</name>
</gene>
<evidence type="ECO:0000313" key="9">
    <source>
        <dbReference type="Proteomes" id="UP001597192"/>
    </source>
</evidence>
<dbReference type="InterPro" id="IPR020845">
    <property type="entry name" value="AMP-binding_CS"/>
</dbReference>
<feature type="domain" description="AMP-binding enzyme C-terminal" evidence="7">
    <location>
        <begin position="415"/>
        <end position="490"/>
    </location>
</feature>
<name>A0ABW4CR57_9LACO</name>
<comment type="similarity">
    <text evidence="5">Belongs to the ATP-dependent AMP-binding enzyme family. DltA subfamily.</text>
</comment>
<evidence type="ECO:0000256" key="4">
    <source>
        <dbReference type="ARBA" id="ARBA00022840"/>
    </source>
</evidence>
<keyword evidence="1 5" id="KW-0963">Cytoplasm</keyword>
<feature type="binding site" evidence="5">
    <location>
        <begin position="391"/>
        <end position="394"/>
    </location>
    <ligand>
        <name>ATP</name>
        <dbReference type="ChEBI" id="CHEBI:30616"/>
    </ligand>
</feature>
<keyword evidence="9" id="KW-1185">Reference proteome</keyword>
<comment type="catalytic activity">
    <reaction evidence="5">
        <text>holo-[D-alanyl-carrier protein] + D-alanine + ATP = D-alanyl-[D-alanyl-carrier protein] + AMP + diphosphate</text>
        <dbReference type="Rhea" id="RHEA:55132"/>
        <dbReference type="Rhea" id="RHEA-COMP:14102"/>
        <dbReference type="Rhea" id="RHEA-COMP:14103"/>
        <dbReference type="ChEBI" id="CHEBI:30616"/>
        <dbReference type="ChEBI" id="CHEBI:33019"/>
        <dbReference type="ChEBI" id="CHEBI:57416"/>
        <dbReference type="ChEBI" id="CHEBI:64479"/>
        <dbReference type="ChEBI" id="CHEBI:138620"/>
        <dbReference type="ChEBI" id="CHEBI:456215"/>
        <dbReference type="EC" id="6.2.1.54"/>
    </reaction>
</comment>
<dbReference type="Pfam" id="PF00501">
    <property type="entry name" value="AMP-binding"/>
    <property type="match status" value="1"/>
</dbReference>
<sequence>MIKNIIDTIDSIAQADPDRPAYNVLGEINTYGELKQASDGVAATLAEKNIPAGPIMIYCDQSFATIAAMLGAVKSGHAYIPVDTHSPNDRLAMIEEIAQPVYVLALADLPIAMHTPVMTPAEVTTAIASGKQAAGLQPVQGDENFYILFTSGTTGQPKGVQISHRNLVSFVNWMHTFALPMHPKMLSQAPYSFDLSVMDLYVGLAAGGCIEVMPKSVTDNLMQLFATLPRLDLQVWVSTPSFLDIALLEPTFDAAHYPDLEMILLCGEELTHATAAKVLERFPQIRLYNTYGPTETTVAVSAVQITQQVLADHARLPIGIMQPEDTVSLKDAREQDGHQVGELVISGESVSKGYINRPEKTAAVFSTAADGTQSYATGDLGYIDDDGMIFYLGRTDFQIKLNGFRIELEEVNHFLSDAPMIRQGVAVPKYNADHKVAQLLAFVVPEANDYESNLALTKAIKSYLGGVMMPYMIPQRFIYRDSLPQTQNNKVAIKALIAEVNDQ</sequence>
<keyword evidence="4 5" id="KW-0067">ATP-binding</keyword>
<keyword evidence="3 5" id="KW-0547">Nucleotide-binding</keyword>
<dbReference type="GO" id="GO:0016874">
    <property type="term" value="F:ligase activity"/>
    <property type="evidence" value="ECO:0007669"/>
    <property type="project" value="UniProtKB-KW"/>
</dbReference>